<feature type="transmembrane region" description="Helical" evidence="1">
    <location>
        <begin position="39"/>
        <end position="62"/>
    </location>
</feature>
<keyword evidence="3" id="KW-1185">Reference proteome</keyword>
<evidence type="ECO:0000313" key="2">
    <source>
        <dbReference type="EMBL" id="UNK04708.1"/>
    </source>
</evidence>
<gene>
    <name evidence="2" type="ORF">MN210_10885</name>
</gene>
<proteinExistence type="predicted"/>
<feature type="transmembrane region" description="Helical" evidence="1">
    <location>
        <begin position="74"/>
        <end position="92"/>
    </location>
</feature>
<evidence type="ECO:0000313" key="3">
    <source>
        <dbReference type="Proteomes" id="UP000829560"/>
    </source>
</evidence>
<dbReference type="EMBL" id="CP093310">
    <property type="protein sequence ID" value="UNK04708.1"/>
    <property type="molecule type" value="Genomic_DNA"/>
</dbReference>
<dbReference type="KEGG" id="prae:MN210_10885"/>
<name>A0AAT9PDP1_9GAMM</name>
<sequence length="94" mass="10765">MTILNLNFNLSAVLCIIAAGYGFYILIRHMHITSRRKPTLACDALAVMLGTLAWGTAALEFLELSASYHSPIEVQRIMMVVAWCWLLTRYRYRQ</sequence>
<keyword evidence="1" id="KW-0812">Transmembrane</keyword>
<dbReference type="Proteomes" id="UP000829560">
    <property type="component" value="Chromosome"/>
</dbReference>
<feature type="transmembrane region" description="Helical" evidence="1">
    <location>
        <begin position="6"/>
        <end position="27"/>
    </location>
</feature>
<dbReference type="AlphaFoldDB" id="A0AAT9PDP1"/>
<dbReference type="RefSeq" id="WP_241878256.1">
    <property type="nucleotide sequence ID" value="NZ_CP093310.2"/>
</dbReference>
<protein>
    <submittedName>
        <fullName evidence="2">Uncharacterized protein</fullName>
    </submittedName>
</protein>
<evidence type="ECO:0000256" key="1">
    <source>
        <dbReference type="SAM" id="Phobius"/>
    </source>
</evidence>
<reference evidence="2" key="1">
    <citation type="submission" date="2024-03" db="EMBL/GenBank/DDBJ databases">
        <title>Psychrobacter raelis sp. nov. isolated from a dog with peritonitis.</title>
        <authorList>
            <person name="Schiavone A."/>
            <person name="Manzulli V."/>
            <person name="Camarda A."/>
            <person name="Cafiero M.A."/>
            <person name="Vasco I."/>
            <person name="Marino L."/>
            <person name="Pennuzzi G."/>
            <person name="Serrecchia L."/>
            <person name="Galante D."/>
            <person name="Pugliese N."/>
        </authorList>
    </citation>
    <scope>NUCLEOTIDE SEQUENCE</scope>
    <source>
        <strain evidence="2">PraFG1</strain>
    </source>
</reference>
<organism evidence="2 3">
    <name type="scientific">Psychrobacter raelei</name>
    <dbReference type="NCBI Taxonomy" id="2565531"/>
    <lineage>
        <taxon>Bacteria</taxon>
        <taxon>Pseudomonadati</taxon>
        <taxon>Pseudomonadota</taxon>
        <taxon>Gammaproteobacteria</taxon>
        <taxon>Moraxellales</taxon>
        <taxon>Moraxellaceae</taxon>
        <taxon>Psychrobacter</taxon>
    </lineage>
</organism>
<keyword evidence="1" id="KW-0472">Membrane</keyword>
<keyword evidence="1" id="KW-1133">Transmembrane helix</keyword>
<accession>A0AAT9PDP1</accession>